<keyword evidence="1" id="KW-0812">Transmembrane</keyword>
<feature type="transmembrane region" description="Helical" evidence="1">
    <location>
        <begin position="24"/>
        <end position="48"/>
    </location>
</feature>
<evidence type="ECO:0000256" key="1">
    <source>
        <dbReference type="SAM" id="Phobius"/>
    </source>
</evidence>
<gene>
    <name evidence="2" type="ORF">CI610_01826</name>
</gene>
<sequence length="81" mass="8683">MAGSVGPSAIIICESRQARKGATVAETLCAGVWLAGNVSILFCCDFFSFVSFSSLISDTFAFYAEYVVMCSAVRAFFSSLR</sequence>
<protein>
    <submittedName>
        <fullName evidence="2">Uncharacterized protein</fullName>
    </submittedName>
</protein>
<comment type="caution">
    <text evidence="2">The sequence shown here is derived from an EMBL/GenBank/DDBJ whole genome shotgun (WGS) entry which is preliminary data.</text>
</comment>
<keyword evidence="1" id="KW-1133">Transmembrane helix</keyword>
<feature type="transmembrane region" description="Helical" evidence="1">
    <location>
        <begin position="60"/>
        <end position="77"/>
    </location>
</feature>
<dbReference type="EMBL" id="NSIT01000087">
    <property type="protein sequence ID" value="PJE79207.1"/>
    <property type="molecule type" value="Genomic_DNA"/>
</dbReference>
<name>A0A2H9T7K6_9ZZZZ</name>
<evidence type="ECO:0000313" key="2">
    <source>
        <dbReference type="EMBL" id="PJE79207.1"/>
    </source>
</evidence>
<accession>A0A2H9T7K6</accession>
<proteinExistence type="predicted"/>
<dbReference type="AlphaFoldDB" id="A0A2H9T7K6"/>
<keyword evidence="1" id="KW-0472">Membrane</keyword>
<reference evidence="2" key="1">
    <citation type="journal article" date="2017" name="Appl. Environ. Microbiol.">
        <title>Molecular characterization of an Endozoicomonas-like organism causing infection in king scallop Pecten maximus L.</title>
        <authorList>
            <person name="Cano I."/>
            <person name="van Aerle R."/>
            <person name="Ross S."/>
            <person name="Verner-Jeffreys D.W."/>
            <person name="Paley R.K."/>
            <person name="Rimmer G."/>
            <person name="Ryder D."/>
            <person name="Hooper P."/>
            <person name="Stone D."/>
            <person name="Feist S.W."/>
        </authorList>
    </citation>
    <scope>NUCLEOTIDE SEQUENCE</scope>
</reference>
<organism evidence="2">
    <name type="scientific">invertebrate metagenome</name>
    <dbReference type="NCBI Taxonomy" id="1711999"/>
    <lineage>
        <taxon>unclassified sequences</taxon>
        <taxon>metagenomes</taxon>
        <taxon>organismal metagenomes</taxon>
    </lineage>
</organism>